<evidence type="ECO:0000313" key="2">
    <source>
        <dbReference type="Proteomes" id="UP000732193"/>
    </source>
</evidence>
<organism evidence="1 2">
    <name type="scientific">Sulfitobacter geojensis</name>
    <dbReference type="NCBI Taxonomy" id="1342299"/>
    <lineage>
        <taxon>Bacteria</taxon>
        <taxon>Pseudomonadati</taxon>
        <taxon>Pseudomonadota</taxon>
        <taxon>Alphaproteobacteria</taxon>
        <taxon>Rhodobacterales</taxon>
        <taxon>Roseobacteraceae</taxon>
        <taxon>Sulfitobacter</taxon>
    </lineage>
</organism>
<dbReference type="InterPro" id="IPR008990">
    <property type="entry name" value="Elect_transpt_acc-like_dom_sf"/>
</dbReference>
<dbReference type="EMBL" id="JAFBRM010000014">
    <property type="protein sequence ID" value="MBM1715970.1"/>
    <property type="molecule type" value="Genomic_DNA"/>
</dbReference>
<comment type="caution">
    <text evidence="1">The sequence shown here is derived from an EMBL/GenBank/DDBJ whole genome shotgun (WGS) entry which is preliminary data.</text>
</comment>
<keyword evidence="2" id="KW-1185">Reference proteome</keyword>
<accession>A0AAE2W275</accession>
<name>A0AAE2W275_9RHOB</name>
<dbReference type="Proteomes" id="UP000732193">
    <property type="component" value="Unassembled WGS sequence"/>
</dbReference>
<dbReference type="SUPFAM" id="SSF50090">
    <property type="entry name" value="Electron transport accessory proteins"/>
    <property type="match status" value="1"/>
</dbReference>
<dbReference type="InterPro" id="IPR042262">
    <property type="entry name" value="CN_hydtase_beta_C"/>
</dbReference>
<protein>
    <submittedName>
        <fullName evidence="1">Nitrile hydratase accessory protein</fullName>
    </submittedName>
</protein>
<dbReference type="RefSeq" id="WP_203243672.1">
    <property type="nucleotide sequence ID" value="NZ_JAFBRH010000014.1"/>
</dbReference>
<proteinExistence type="predicted"/>
<gene>
    <name evidence="1" type="ORF">JQV55_20540</name>
</gene>
<reference evidence="1 2" key="1">
    <citation type="submission" date="2021-01" db="EMBL/GenBank/DDBJ databases">
        <title>Diatom-associated Roseobacters Show Island Model of Population Structure.</title>
        <authorList>
            <person name="Qu L."/>
            <person name="Feng X."/>
            <person name="Chen Y."/>
            <person name="Li L."/>
            <person name="Wang X."/>
            <person name="Hu Z."/>
            <person name="Wang H."/>
            <person name="Luo H."/>
        </authorList>
    </citation>
    <scope>NUCLEOTIDE SEQUENCE [LARGE SCALE GENOMIC DNA]</scope>
    <source>
        <strain evidence="1 2">TR60-84</strain>
    </source>
</reference>
<dbReference type="AlphaFoldDB" id="A0AAE2W275"/>
<dbReference type="Gene3D" id="1.10.472.20">
    <property type="entry name" value="Nitrile hydratase, beta subunit"/>
    <property type="match status" value="1"/>
</dbReference>
<sequence>MTQDESHRPQPLKTLDGLPVFEHEWQAQILAMADTLITNKSIEPASWSENFGAGLKQAHAAGQPDDLSTYYKVALDTLEMLVTQQCKMTAGELSNKRQAWEQAYIDTPHGEPVRLLNLDSGEPE</sequence>
<evidence type="ECO:0000313" key="1">
    <source>
        <dbReference type="EMBL" id="MBM1715970.1"/>
    </source>
</evidence>